<gene>
    <name evidence="11" type="ORF">IHE71_24235</name>
</gene>
<evidence type="ECO:0000313" key="11">
    <source>
        <dbReference type="EMBL" id="MBE1878809.1"/>
    </source>
</evidence>
<dbReference type="Gene3D" id="1.20.1720.10">
    <property type="entry name" value="Multidrug resistance protein D"/>
    <property type="match status" value="1"/>
</dbReference>
<dbReference type="InterPro" id="IPR004812">
    <property type="entry name" value="Efflux_drug-R_Bcr/CmlA"/>
</dbReference>
<feature type="transmembrane region" description="Helical" evidence="9">
    <location>
        <begin position="390"/>
        <end position="411"/>
    </location>
</feature>
<feature type="transmembrane region" description="Helical" evidence="9">
    <location>
        <begin position="360"/>
        <end position="384"/>
    </location>
</feature>
<feature type="transmembrane region" description="Helical" evidence="9">
    <location>
        <begin position="236"/>
        <end position="260"/>
    </location>
</feature>
<dbReference type="PROSITE" id="PS00216">
    <property type="entry name" value="SUGAR_TRANSPORT_1"/>
    <property type="match status" value="1"/>
</dbReference>
<comment type="similarity">
    <text evidence="2">Belongs to the major facilitator superfamily. Bcr/CmlA family.</text>
</comment>
<dbReference type="RefSeq" id="WP_192865371.1">
    <property type="nucleotide sequence ID" value="NZ_JADAQT010000111.1"/>
</dbReference>
<protein>
    <submittedName>
        <fullName evidence="11">Multidrug effflux MFS transporter</fullName>
    </submittedName>
</protein>
<feature type="transmembrane region" description="Helical" evidence="9">
    <location>
        <begin position="160"/>
        <end position="180"/>
    </location>
</feature>
<feature type="transmembrane region" description="Helical" evidence="9">
    <location>
        <begin position="302"/>
        <end position="322"/>
    </location>
</feature>
<dbReference type="PANTHER" id="PTHR23502">
    <property type="entry name" value="MAJOR FACILITATOR SUPERFAMILY"/>
    <property type="match status" value="1"/>
</dbReference>
<organism evidence="11 12">
    <name type="scientific">Myceligenerans pegani</name>
    <dbReference type="NCBI Taxonomy" id="2776917"/>
    <lineage>
        <taxon>Bacteria</taxon>
        <taxon>Bacillati</taxon>
        <taxon>Actinomycetota</taxon>
        <taxon>Actinomycetes</taxon>
        <taxon>Micrococcales</taxon>
        <taxon>Promicromonosporaceae</taxon>
        <taxon>Myceligenerans</taxon>
    </lineage>
</organism>
<dbReference type="PROSITE" id="PS50850">
    <property type="entry name" value="MFS"/>
    <property type="match status" value="1"/>
</dbReference>
<dbReference type="Proteomes" id="UP000625527">
    <property type="component" value="Unassembled WGS sequence"/>
</dbReference>
<dbReference type="EMBL" id="JADAQT010000111">
    <property type="protein sequence ID" value="MBE1878809.1"/>
    <property type="molecule type" value="Genomic_DNA"/>
</dbReference>
<evidence type="ECO:0000256" key="9">
    <source>
        <dbReference type="SAM" id="Phobius"/>
    </source>
</evidence>
<dbReference type="PANTHER" id="PTHR23502:SF132">
    <property type="entry name" value="POLYAMINE TRANSPORTER 2-RELATED"/>
    <property type="match status" value="1"/>
</dbReference>
<evidence type="ECO:0000256" key="4">
    <source>
        <dbReference type="ARBA" id="ARBA00022475"/>
    </source>
</evidence>
<dbReference type="NCBIfam" id="TIGR00710">
    <property type="entry name" value="efflux_Bcr_CflA"/>
    <property type="match status" value="1"/>
</dbReference>
<feature type="transmembrane region" description="Helical" evidence="9">
    <location>
        <begin position="29"/>
        <end position="47"/>
    </location>
</feature>
<evidence type="ECO:0000256" key="8">
    <source>
        <dbReference type="SAM" id="MobiDB-lite"/>
    </source>
</evidence>
<sequence length="415" mass="40924">MTQQLAPGPEKQATTTGATARRAPARPGFLRTVLVLGALVALGPLTIDMYLPALPAIVSDLGTTEPLVQLTLTGTMLGLGLGQLAVGPLSDALGRRRPLLAGVALHVGASLSSAVAWDITVLGVLRILQGVGAAAATVVAMAVLRDLFEGRAAATAMSRLMLVMGVAPVLAPALGGAVLVAGSWRWVFGVLALLGVLVMLVAGSGLPETLPADRRRPAGIGATLGAYRSILGDTRFVLFALATGLSFGALFAYVAGSSFVLQGKFGLDRQQFALAFGGCAVALIGGAQLNPVLLARFSPSRVAGVALGGVVAAGLVGIALQAAGTGGLAGFLVPVMAMLGGGSLVIPNTTALALSRHGEAAGTAAAIVGAIQFGTGALVAPVVGVLGNDGVATATAMTGSALLAAAALTAASRAR</sequence>
<dbReference type="InterPro" id="IPR020846">
    <property type="entry name" value="MFS_dom"/>
</dbReference>
<keyword evidence="3" id="KW-0813">Transport</keyword>
<accession>A0ABR9N568</accession>
<dbReference type="InterPro" id="IPR005829">
    <property type="entry name" value="Sugar_transporter_CS"/>
</dbReference>
<feature type="transmembrane region" description="Helical" evidence="9">
    <location>
        <begin position="67"/>
        <end position="86"/>
    </location>
</feature>
<reference evidence="11 12" key="1">
    <citation type="submission" date="2020-10" db="EMBL/GenBank/DDBJ databases">
        <title>Myceligenerans pegani sp. nov., an endophytic actinomycete isolated from Peganum harmala L. in Xinjiang, China.</title>
        <authorList>
            <person name="Xin L."/>
        </authorList>
    </citation>
    <scope>NUCLEOTIDE SEQUENCE [LARGE SCALE GENOMIC DNA]</scope>
    <source>
        <strain evidence="11 12">TRM65318</strain>
    </source>
</reference>
<feature type="region of interest" description="Disordered" evidence="8">
    <location>
        <begin position="1"/>
        <end position="21"/>
    </location>
</feature>
<comment type="caution">
    <text evidence="11">The sequence shown here is derived from an EMBL/GenBank/DDBJ whole genome shotgun (WGS) entry which is preliminary data.</text>
</comment>
<feature type="transmembrane region" description="Helical" evidence="9">
    <location>
        <begin position="272"/>
        <end position="295"/>
    </location>
</feature>
<dbReference type="SUPFAM" id="SSF103473">
    <property type="entry name" value="MFS general substrate transporter"/>
    <property type="match status" value="1"/>
</dbReference>
<keyword evidence="4" id="KW-1003">Cell membrane</keyword>
<keyword evidence="5 9" id="KW-0812">Transmembrane</keyword>
<evidence type="ECO:0000256" key="1">
    <source>
        <dbReference type="ARBA" id="ARBA00004651"/>
    </source>
</evidence>
<feature type="domain" description="Major facilitator superfamily (MFS) profile" evidence="10">
    <location>
        <begin position="32"/>
        <end position="415"/>
    </location>
</feature>
<dbReference type="Pfam" id="PF07690">
    <property type="entry name" value="MFS_1"/>
    <property type="match status" value="1"/>
</dbReference>
<dbReference type="CDD" id="cd17320">
    <property type="entry name" value="MFS_MdfA_MDR_like"/>
    <property type="match status" value="1"/>
</dbReference>
<name>A0ABR9N568_9MICO</name>
<evidence type="ECO:0000256" key="5">
    <source>
        <dbReference type="ARBA" id="ARBA00022692"/>
    </source>
</evidence>
<comment type="subcellular location">
    <subcellularLocation>
        <location evidence="1">Cell membrane</location>
        <topology evidence="1">Multi-pass membrane protein</topology>
    </subcellularLocation>
</comment>
<feature type="transmembrane region" description="Helical" evidence="9">
    <location>
        <begin position="186"/>
        <end position="206"/>
    </location>
</feature>
<evidence type="ECO:0000256" key="6">
    <source>
        <dbReference type="ARBA" id="ARBA00022989"/>
    </source>
</evidence>
<dbReference type="InterPro" id="IPR036259">
    <property type="entry name" value="MFS_trans_sf"/>
</dbReference>
<evidence type="ECO:0000256" key="2">
    <source>
        <dbReference type="ARBA" id="ARBA00006236"/>
    </source>
</evidence>
<proteinExistence type="inferred from homology"/>
<feature type="transmembrane region" description="Helical" evidence="9">
    <location>
        <begin position="98"/>
        <end position="117"/>
    </location>
</feature>
<feature type="transmembrane region" description="Helical" evidence="9">
    <location>
        <begin position="123"/>
        <end position="148"/>
    </location>
</feature>
<keyword evidence="6 9" id="KW-1133">Transmembrane helix</keyword>
<keyword evidence="7 9" id="KW-0472">Membrane</keyword>
<evidence type="ECO:0000256" key="3">
    <source>
        <dbReference type="ARBA" id="ARBA00022448"/>
    </source>
</evidence>
<feature type="transmembrane region" description="Helical" evidence="9">
    <location>
        <begin position="328"/>
        <end position="348"/>
    </location>
</feature>
<evidence type="ECO:0000313" key="12">
    <source>
        <dbReference type="Proteomes" id="UP000625527"/>
    </source>
</evidence>
<evidence type="ECO:0000259" key="10">
    <source>
        <dbReference type="PROSITE" id="PS50850"/>
    </source>
</evidence>
<keyword evidence="12" id="KW-1185">Reference proteome</keyword>
<evidence type="ECO:0000256" key="7">
    <source>
        <dbReference type="ARBA" id="ARBA00023136"/>
    </source>
</evidence>
<dbReference type="InterPro" id="IPR011701">
    <property type="entry name" value="MFS"/>
</dbReference>